<dbReference type="Proteomes" id="UP000239899">
    <property type="component" value="Unassembled WGS sequence"/>
</dbReference>
<feature type="region of interest" description="Disordered" evidence="2">
    <location>
        <begin position="179"/>
        <end position="201"/>
    </location>
</feature>
<evidence type="ECO:0000313" key="4">
    <source>
        <dbReference type="Proteomes" id="UP000239899"/>
    </source>
</evidence>
<proteinExistence type="predicted"/>
<feature type="region of interest" description="Disordered" evidence="2">
    <location>
        <begin position="115"/>
        <end position="164"/>
    </location>
</feature>
<evidence type="ECO:0000313" key="3">
    <source>
        <dbReference type="EMBL" id="PRW60905.1"/>
    </source>
</evidence>
<feature type="region of interest" description="Disordered" evidence="2">
    <location>
        <begin position="1"/>
        <end position="22"/>
    </location>
</feature>
<name>A0A2P6U3L7_CHLSO</name>
<comment type="caution">
    <text evidence="3">The sequence shown here is derived from an EMBL/GenBank/DDBJ whole genome shotgun (WGS) entry which is preliminary data.</text>
</comment>
<dbReference type="EMBL" id="LHPG02000001">
    <property type="protein sequence ID" value="PRW60905.1"/>
    <property type="molecule type" value="Genomic_DNA"/>
</dbReference>
<evidence type="ECO:0000256" key="2">
    <source>
        <dbReference type="SAM" id="MobiDB-lite"/>
    </source>
</evidence>
<feature type="compositionally biased region" description="Low complexity" evidence="2">
    <location>
        <begin position="152"/>
        <end position="164"/>
    </location>
</feature>
<dbReference type="AlphaFoldDB" id="A0A2P6U3L7"/>
<feature type="compositionally biased region" description="Polar residues" evidence="2">
    <location>
        <begin position="191"/>
        <end position="201"/>
    </location>
</feature>
<accession>A0A2P6U3L7</accession>
<feature type="coiled-coil region" evidence="1">
    <location>
        <begin position="338"/>
        <end position="368"/>
    </location>
</feature>
<feature type="compositionally biased region" description="Low complexity" evidence="2">
    <location>
        <begin position="179"/>
        <end position="190"/>
    </location>
</feature>
<organism evidence="3 4">
    <name type="scientific">Chlorella sorokiniana</name>
    <name type="common">Freshwater green alga</name>
    <dbReference type="NCBI Taxonomy" id="3076"/>
    <lineage>
        <taxon>Eukaryota</taxon>
        <taxon>Viridiplantae</taxon>
        <taxon>Chlorophyta</taxon>
        <taxon>core chlorophytes</taxon>
        <taxon>Trebouxiophyceae</taxon>
        <taxon>Chlorellales</taxon>
        <taxon>Chlorellaceae</taxon>
        <taxon>Chlorella clade</taxon>
        <taxon>Chlorella</taxon>
    </lineage>
</organism>
<protein>
    <submittedName>
        <fullName evidence="3">Uncharacterized protein</fullName>
    </submittedName>
</protein>
<reference evidence="3 4" key="1">
    <citation type="journal article" date="2018" name="Plant J.">
        <title>Genome sequences of Chlorella sorokiniana UTEX 1602 and Micractinium conductrix SAG 241.80: implications to maltose excretion by a green alga.</title>
        <authorList>
            <person name="Arriola M.B."/>
            <person name="Velmurugan N."/>
            <person name="Zhang Y."/>
            <person name="Plunkett M.H."/>
            <person name="Hondzo H."/>
            <person name="Barney B.M."/>
        </authorList>
    </citation>
    <scope>NUCLEOTIDE SEQUENCE [LARGE SCALE GENOMIC DNA]</scope>
    <source>
        <strain evidence="4">UTEX 1602</strain>
    </source>
</reference>
<evidence type="ECO:0000256" key="1">
    <source>
        <dbReference type="SAM" id="Coils"/>
    </source>
</evidence>
<sequence>MAGSPRAAPHDTINKPLQHTRRHPVTAAAAERAAAAFGNNSEAAAAAVCLLRQPKLRQVFEHVFECTTASGNNQWMRGKLLQALGFSSRWQPAPKQQDEQLQPQTAGIPALVDSSEDSAQTLGRAGTWPPTPRSKRAAPVPGNSPSPKRRAASQAGSPSRAAAAAAPAAAAPASAAPGSVASDAVAGSSSEGQQQQRTLTPTWQQAAAPFDTMAAGSLTAQDTLLWQAPSLQQLLSLQHSTGSSGSADAAMQAALRVLGWGGLAGTAGLAVAPSFDPAAYQLLALDGTDLAFVWQAQLEAQQHPAWRDQMAAYPPPPLSFWAQQVAGGAAPDQAQQLAHTTQQQAQLAQQQQAQLQQAQLAQQQQAQQRFAVGLPTAAAVDQLPPWCHSRRPQPQLGCPKMLVRL</sequence>
<keyword evidence="1" id="KW-0175">Coiled coil</keyword>
<keyword evidence="4" id="KW-1185">Reference proteome</keyword>
<gene>
    <name evidence="3" type="ORF">C2E21_0086</name>
</gene>